<gene>
    <name evidence="5" type="primary">luxR_9</name>
    <name evidence="5" type="ORF">NCTC11978_02817</name>
</gene>
<name>A0A378IX63_9GAMM</name>
<evidence type="ECO:0000313" key="5">
    <source>
        <dbReference type="EMBL" id="STX39613.1"/>
    </source>
</evidence>
<dbReference type="CDD" id="cd06170">
    <property type="entry name" value="LuxR_C_like"/>
    <property type="match status" value="1"/>
</dbReference>
<feature type="domain" description="HTH luxR-type" evidence="4">
    <location>
        <begin position="56"/>
        <end position="121"/>
    </location>
</feature>
<dbReference type="Proteomes" id="UP000254033">
    <property type="component" value="Unassembled WGS sequence"/>
</dbReference>
<dbReference type="SUPFAM" id="SSF46894">
    <property type="entry name" value="C-terminal effector domain of the bipartite response regulators"/>
    <property type="match status" value="1"/>
</dbReference>
<accession>A0A378IX63</accession>
<evidence type="ECO:0000256" key="1">
    <source>
        <dbReference type="ARBA" id="ARBA00023015"/>
    </source>
</evidence>
<dbReference type="InterPro" id="IPR000792">
    <property type="entry name" value="Tscrpt_reg_LuxR_C"/>
</dbReference>
<reference evidence="5 6" key="1">
    <citation type="submission" date="2018-06" db="EMBL/GenBank/DDBJ databases">
        <authorList>
            <consortium name="Pathogen Informatics"/>
            <person name="Doyle S."/>
        </authorList>
    </citation>
    <scope>NUCLEOTIDE SEQUENCE [LARGE SCALE GENOMIC DNA]</scope>
    <source>
        <strain evidence="5 6">NCTC11978</strain>
    </source>
</reference>
<dbReference type="GO" id="GO:0006355">
    <property type="term" value="P:regulation of DNA-templated transcription"/>
    <property type="evidence" value="ECO:0007669"/>
    <property type="project" value="InterPro"/>
</dbReference>
<dbReference type="Pfam" id="PF00196">
    <property type="entry name" value="GerE"/>
    <property type="match status" value="1"/>
</dbReference>
<evidence type="ECO:0000256" key="2">
    <source>
        <dbReference type="ARBA" id="ARBA00023125"/>
    </source>
</evidence>
<dbReference type="InterPro" id="IPR016032">
    <property type="entry name" value="Sig_transdc_resp-reg_C-effctor"/>
</dbReference>
<proteinExistence type="predicted"/>
<dbReference type="GO" id="GO:0003677">
    <property type="term" value="F:DNA binding"/>
    <property type="evidence" value="ECO:0007669"/>
    <property type="project" value="UniProtKB-KW"/>
</dbReference>
<organism evidence="5 6">
    <name type="scientific">Legionella feeleii</name>
    <dbReference type="NCBI Taxonomy" id="453"/>
    <lineage>
        <taxon>Bacteria</taxon>
        <taxon>Pseudomonadati</taxon>
        <taxon>Pseudomonadota</taxon>
        <taxon>Gammaproteobacteria</taxon>
        <taxon>Legionellales</taxon>
        <taxon>Legionellaceae</taxon>
        <taxon>Legionella</taxon>
    </lineage>
</organism>
<evidence type="ECO:0000256" key="3">
    <source>
        <dbReference type="ARBA" id="ARBA00023163"/>
    </source>
</evidence>
<dbReference type="EMBL" id="UGNY01000001">
    <property type="protein sequence ID" value="STX39613.1"/>
    <property type="molecule type" value="Genomic_DNA"/>
</dbReference>
<keyword evidence="1" id="KW-0805">Transcription regulation</keyword>
<dbReference type="PANTHER" id="PTHR44688:SF16">
    <property type="entry name" value="DNA-BINDING TRANSCRIPTIONAL ACTIVATOR DEVR_DOSR"/>
    <property type="match status" value="1"/>
</dbReference>
<dbReference type="AlphaFoldDB" id="A0A378IX63"/>
<dbReference type="InterPro" id="IPR036388">
    <property type="entry name" value="WH-like_DNA-bd_sf"/>
</dbReference>
<dbReference type="SMART" id="SM00421">
    <property type="entry name" value="HTH_LUXR"/>
    <property type="match status" value="1"/>
</dbReference>
<evidence type="ECO:0000313" key="6">
    <source>
        <dbReference type="Proteomes" id="UP000254033"/>
    </source>
</evidence>
<sequence length="133" mass="15388">MKINRDTFIRKSDLIDSPFFKLFAKNYLDYLGNSNPTHKQLAEIQALLSNTWIRQPICFDVRLSEQEKQCIYLSAQGKSLKEISALLKVSIRRVNYCRQSIFQKLGCKNITSAIIVGLRFGVIRAECLLEERD</sequence>
<dbReference type="PROSITE" id="PS50043">
    <property type="entry name" value="HTH_LUXR_2"/>
    <property type="match status" value="1"/>
</dbReference>
<keyword evidence="3" id="KW-0804">Transcription</keyword>
<dbReference type="PANTHER" id="PTHR44688">
    <property type="entry name" value="DNA-BINDING TRANSCRIPTIONAL ACTIVATOR DEVR_DOSR"/>
    <property type="match status" value="1"/>
</dbReference>
<protein>
    <submittedName>
        <fullName evidence="5">Transcriptional regulator LuxR</fullName>
    </submittedName>
</protein>
<evidence type="ECO:0000259" key="4">
    <source>
        <dbReference type="PROSITE" id="PS50043"/>
    </source>
</evidence>
<dbReference type="RefSeq" id="WP_115176027.1">
    <property type="nucleotide sequence ID" value="NZ_UGNY01000001.1"/>
</dbReference>
<dbReference type="Gene3D" id="1.10.10.10">
    <property type="entry name" value="Winged helix-like DNA-binding domain superfamily/Winged helix DNA-binding domain"/>
    <property type="match status" value="1"/>
</dbReference>
<keyword evidence="2" id="KW-0238">DNA-binding</keyword>